<dbReference type="Gene3D" id="1.20.1160.11">
    <property type="entry name" value="Paired amphipathic helix"/>
    <property type="match status" value="1"/>
</dbReference>
<dbReference type="Proteomes" id="UP000019484">
    <property type="component" value="Unassembled WGS sequence"/>
</dbReference>
<dbReference type="InterPro" id="IPR003822">
    <property type="entry name" value="PAH"/>
</dbReference>
<feature type="compositionally biased region" description="Low complexity" evidence="5">
    <location>
        <begin position="42"/>
        <end position="64"/>
    </location>
</feature>
<dbReference type="SMART" id="SM00356">
    <property type="entry name" value="ZnF_C3H1"/>
    <property type="match status" value="3"/>
</dbReference>
<keyword evidence="3" id="KW-0862">Zinc</keyword>
<feature type="region of interest" description="Disordered" evidence="5">
    <location>
        <begin position="1"/>
        <end position="266"/>
    </location>
</feature>
<evidence type="ECO:0000259" key="6">
    <source>
        <dbReference type="PROSITE" id="PS50103"/>
    </source>
</evidence>
<keyword evidence="8" id="KW-1185">Reference proteome</keyword>
<evidence type="ECO:0000256" key="3">
    <source>
        <dbReference type="PROSITE-ProRule" id="PRU00723"/>
    </source>
</evidence>
<dbReference type="OrthoDB" id="4161771at2759"/>
<feature type="domain" description="C3H1-type" evidence="6">
    <location>
        <begin position="681"/>
        <end position="710"/>
    </location>
</feature>
<keyword evidence="2 4" id="KW-0539">Nucleus</keyword>
<organism evidence="7 8">
    <name type="scientific">Capronia coronata CBS 617.96</name>
    <dbReference type="NCBI Taxonomy" id="1182541"/>
    <lineage>
        <taxon>Eukaryota</taxon>
        <taxon>Fungi</taxon>
        <taxon>Dikarya</taxon>
        <taxon>Ascomycota</taxon>
        <taxon>Pezizomycotina</taxon>
        <taxon>Eurotiomycetes</taxon>
        <taxon>Chaetothyriomycetidae</taxon>
        <taxon>Chaetothyriales</taxon>
        <taxon>Herpotrichiellaceae</taxon>
        <taxon>Capronia</taxon>
    </lineage>
</organism>
<proteinExistence type="predicted"/>
<dbReference type="Gene3D" id="3.30.1370.210">
    <property type="match status" value="1"/>
</dbReference>
<dbReference type="InterPro" id="IPR013083">
    <property type="entry name" value="Znf_RING/FYVE/PHD"/>
</dbReference>
<dbReference type="Pfam" id="PF02671">
    <property type="entry name" value="PAH"/>
    <property type="match status" value="1"/>
</dbReference>
<sequence>MAAANSVFSNATDAFGFSPPLITDRVSNPDGQSIPAQTRKPSSSASGGVSAASSPQPNPSAGSSEPKWAMQPPTAPRSMRRKITPPPFRRGDSYRPSQRPERPPQPDYYRHVERRYSNEVGGGKLSTRSDHRSSRLYPYTNDSDDGERLDPTAGRSHDYDEQSTSSLPQSLSRAQGGRRTEETRAQMDTMKPLTITGTASKNASNTVARHTTEGSLASRTRQSLSPLRSTGGEGGGIKRTTMEHNRDQVMGEPGESYRNGDDDEREREVPVLQVQVGGSRRPGLAFNASEGNFFRPSTVASSRQAAVSSASDIVVSSAHTHYLAFSRGDAELEVGSGELAEKTCLTVSVQPQAFPKQLGEMSGLRTTRIANEETASTSSTVTSRSKLVCKACGMPGSQVTPLVPCSRCRKGYHDRCGIPKPQSRCVSSPTFESAMLSGYSATPEDFVCGRCLRKYSRETIGRSELGNDSTGRNSPATAHPPMRSVSSSNPLHLARVPASPILRGVGTSVAYEEANGEETIDKPRRRPAPSMSQPIPTGDDGKTILASTTAMQGTLYKNITCPHWKYHGCRLLEAHCLFAHKHTGQDAPHGSSAAKAFTCPKWRRNGQCLNEPSTCIFSHKDTGLYIGPDKYPSRKHLTCYYWNLNRKCNKAEEDCPFAHENTGILAWQPINLPIEKQGTNSLRSYLCPRWEADHDCRFLHSGCPYSHPALQKPRIAIDEPSQAQAGRDTRLSAPGLTPVLPKSMPESFATPSWAKNARRMPVSFIESDNLSVLNLAAGTQSAPGGGKRPDMVSVQSDPGLASSSAINKQFLSEEKTAQTSLEVVASAGSSGKTAKHMAKPHAATLDPRKPRGKVAEDRPSAIHKNDPTGVDSSHDSQSTAQLSMMPTNRQVAELLNLKHANMVQYGSHPAPLNFGDGRPPNLDAAQSFLEKVRAHSTDEPGFFDKFVEVLNDFESPSIDFSKIVQKVADLLRDRRLLIQEFNTFLPSGICVESGAVDDADSVAPLASNASIVQFPPPRPTTTGSLEKDDTDSGTLPVGRKPCEGCHKLIFGHARRCVKCSVNLGPYGKEANAPDEAANDLTTVPSIVRRFPENDLAPDLIETNSPAQDPRQPTSTPSLQQYLIPNTLKRTHPEDVLFVPRKKIKPASLSINRAKESLRRLSASNNAKSDAAANAIDNNPNGRSSLEQLTRTAMLENVTVRRDNSIRTTTSAAPVPANEHNDQDIAPREVLPYSDSSRLGRIPLSLPSSKLRTRMHNAVGAMVSNTLQLTETIPLGKGTAKTPTPEKPGVLANCPTTPDAEQIGGRLRQVSIQLSDTQQKPSRKQVADYSHASGLARTGPLAEADDLISADPRLKHTFSSNLQRTLGSPGPPQYGQSRQGFQQRCHTGELCAESSDIVDSADQKQLASPASACKGTSKIPPGVLGKSSSGSRVSVRPHQITTGVAAEEDDDRDDVPLMQTRPPPRMILLRPSSVTMSDIEDEDDVPLDRLRALGQNRDIDSPDISSLFTEIRKNSVLSSTTQPSTIDRAESRLFEGHDSSTATEVDQPVWAKDDEQAAVARLKERGVIFESDSESEEDDSNDLVCHPVRTPTELPWGPQQGSFNPINIHAGEESHYPYQEYLPPLNLNRPSRKQLVGNLLKYQCRDQKRKYGNPHQEVDRRLEEVEVKTYIQRETRLDTPDPFAVGRLEKTTVNMSIREFIGVPEEPVIAFGKNKDELVFIEGKIDRGGRTLGTPRARRIKDDEKFPFAYK</sequence>
<dbReference type="HOGENOM" id="CLU_246491_0_0_1"/>
<keyword evidence="3" id="KW-0863">Zinc-finger</keyword>
<feature type="region of interest" description="Disordered" evidence="5">
    <location>
        <begin position="719"/>
        <end position="743"/>
    </location>
</feature>
<protein>
    <recommendedName>
        <fullName evidence="6">C3H1-type domain-containing protein</fullName>
    </recommendedName>
</protein>
<gene>
    <name evidence="7" type="ORF">A1O1_07428</name>
</gene>
<evidence type="ECO:0000256" key="4">
    <source>
        <dbReference type="PROSITE-ProRule" id="PRU00810"/>
    </source>
</evidence>
<evidence type="ECO:0000256" key="2">
    <source>
        <dbReference type="ARBA" id="ARBA00023242"/>
    </source>
</evidence>
<dbReference type="RefSeq" id="XP_007726487.1">
    <property type="nucleotide sequence ID" value="XM_007728297.1"/>
</dbReference>
<dbReference type="EMBL" id="AMWN01000006">
    <property type="protein sequence ID" value="EXJ83801.1"/>
    <property type="molecule type" value="Genomic_DNA"/>
</dbReference>
<feature type="zinc finger region" description="C3H1-type" evidence="3">
    <location>
        <begin position="593"/>
        <end position="622"/>
    </location>
</feature>
<feature type="compositionally biased region" description="Low complexity" evidence="5">
    <location>
        <begin position="1421"/>
        <end position="1433"/>
    </location>
</feature>
<evidence type="ECO:0000313" key="7">
    <source>
        <dbReference type="EMBL" id="EXJ83801.1"/>
    </source>
</evidence>
<dbReference type="Gene3D" id="3.30.40.10">
    <property type="entry name" value="Zinc/RING finger domain, C3HC4 (zinc finger)"/>
    <property type="match status" value="1"/>
</dbReference>
<accession>W9Y3I2</accession>
<feature type="compositionally biased region" description="Basic and acidic residues" evidence="5">
    <location>
        <begin position="240"/>
        <end position="249"/>
    </location>
</feature>
<feature type="region of interest" description="Disordered" evidence="5">
    <location>
        <begin position="1408"/>
        <end position="1435"/>
    </location>
</feature>
<dbReference type="GO" id="GO:0005634">
    <property type="term" value="C:nucleus"/>
    <property type="evidence" value="ECO:0007669"/>
    <property type="project" value="UniProtKB-SubCell"/>
</dbReference>
<feature type="zinc finger region" description="C3H1-type" evidence="3">
    <location>
        <begin position="681"/>
        <end position="710"/>
    </location>
</feature>
<feature type="region of interest" description="Disordered" evidence="5">
    <location>
        <begin position="827"/>
        <end position="881"/>
    </location>
</feature>
<evidence type="ECO:0000313" key="8">
    <source>
        <dbReference type="Proteomes" id="UP000019484"/>
    </source>
</evidence>
<dbReference type="GO" id="GO:0008270">
    <property type="term" value="F:zinc ion binding"/>
    <property type="evidence" value="ECO:0007669"/>
    <property type="project" value="UniProtKB-KW"/>
</dbReference>
<feature type="compositionally biased region" description="Polar residues" evidence="5">
    <location>
        <begin position="195"/>
        <end position="228"/>
    </location>
</feature>
<feature type="region of interest" description="Disordered" evidence="5">
    <location>
        <begin position="1162"/>
        <end position="1183"/>
    </location>
</feature>
<dbReference type="eggNOG" id="KOG4204">
    <property type="taxonomic scope" value="Eukaryota"/>
</dbReference>
<dbReference type="PROSITE" id="PS50103">
    <property type="entry name" value="ZF_C3H1"/>
    <property type="match status" value="3"/>
</dbReference>
<dbReference type="GeneID" id="19162286"/>
<reference evidence="7 8" key="1">
    <citation type="submission" date="2013-03" db="EMBL/GenBank/DDBJ databases">
        <title>The Genome Sequence of Capronia coronata CBS 617.96.</title>
        <authorList>
            <consortium name="The Broad Institute Genomics Platform"/>
            <person name="Cuomo C."/>
            <person name="de Hoog S."/>
            <person name="Gorbushina A."/>
            <person name="Walker B."/>
            <person name="Young S.K."/>
            <person name="Zeng Q."/>
            <person name="Gargeya S."/>
            <person name="Fitzgerald M."/>
            <person name="Haas B."/>
            <person name="Abouelleil A."/>
            <person name="Allen A.W."/>
            <person name="Alvarado L."/>
            <person name="Arachchi H.M."/>
            <person name="Berlin A.M."/>
            <person name="Chapman S.B."/>
            <person name="Gainer-Dewar J."/>
            <person name="Goldberg J."/>
            <person name="Griggs A."/>
            <person name="Gujja S."/>
            <person name="Hansen M."/>
            <person name="Howarth C."/>
            <person name="Imamovic A."/>
            <person name="Ireland A."/>
            <person name="Larimer J."/>
            <person name="McCowan C."/>
            <person name="Murphy C."/>
            <person name="Pearson M."/>
            <person name="Poon T.W."/>
            <person name="Priest M."/>
            <person name="Roberts A."/>
            <person name="Saif S."/>
            <person name="Shea T."/>
            <person name="Sisk P."/>
            <person name="Sykes S."/>
            <person name="Wortman J."/>
            <person name="Nusbaum C."/>
            <person name="Birren B."/>
        </authorList>
    </citation>
    <scope>NUCLEOTIDE SEQUENCE [LARGE SCALE GENOMIC DNA]</scope>
    <source>
        <strain evidence="7 8">CBS 617.96</strain>
    </source>
</reference>
<feature type="region of interest" description="Disordered" evidence="5">
    <location>
        <begin position="1312"/>
        <end position="1331"/>
    </location>
</feature>
<feature type="region of interest" description="Disordered" evidence="5">
    <location>
        <begin position="779"/>
        <end position="800"/>
    </location>
</feature>
<name>W9Y3I2_9EURO</name>
<feature type="compositionally biased region" description="Polar residues" evidence="5">
    <location>
        <begin position="1101"/>
        <end position="1118"/>
    </location>
</feature>
<feature type="zinc finger region" description="C3H1-type" evidence="3">
    <location>
        <begin position="633"/>
        <end position="662"/>
    </location>
</feature>
<feature type="compositionally biased region" description="Polar residues" evidence="5">
    <location>
        <begin position="162"/>
        <end position="173"/>
    </location>
</feature>
<dbReference type="InterPro" id="IPR011011">
    <property type="entry name" value="Znf_FYVE_PHD"/>
</dbReference>
<feature type="region of interest" description="Disordered" evidence="5">
    <location>
        <begin position="515"/>
        <end position="541"/>
    </location>
</feature>
<dbReference type="InterPro" id="IPR036600">
    <property type="entry name" value="PAH_sf"/>
</dbReference>
<feature type="domain" description="C3H1-type" evidence="6">
    <location>
        <begin position="633"/>
        <end position="662"/>
    </location>
</feature>
<dbReference type="SUPFAM" id="SSF47762">
    <property type="entry name" value="PAH2 domain"/>
    <property type="match status" value="1"/>
</dbReference>
<feature type="compositionally biased region" description="Polar residues" evidence="5">
    <location>
        <begin position="466"/>
        <end position="476"/>
    </location>
</feature>
<feature type="compositionally biased region" description="Low complexity" evidence="5">
    <location>
        <begin position="1162"/>
        <end position="1180"/>
    </location>
</feature>
<feature type="compositionally biased region" description="Basic and acidic residues" evidence="5">
    <location>
        <begin position="846"/>
        <end position="866"/>
    </location>
</feature>
<feature type="region of interest" description="Disordered" evidence="5">
    <location>
        <begin position="1093"/>
        <end position="1118"/>
    </location>
</feature>
<dbReference type="InterPro" id="IPR000571">
    <property type="entry name" value="Znf_CCCH"/>
</dbReference>
<dbReference type="CDD" id="cd15489">
    <property type="entry name" value="PHD_SF"/>
    <property type="match status" value="1"/>
</dbReference>
<feature type="region of interest" description="Disordered" evidence="5">
    <location>
        <begin position="1011"/>
        <end position="1034"/>
    </location>
</feature>
<feature type="domain" description="C3H1-type" evidence="6">
    <location>
        <begin position="593"/>
        <end position="622"/>
    </location>
</feature>
<comment type="caution">
    <text evidence="7">The sequence shown here is derived from an EMBL/GenBank/DDBJ whole genome shotgun (WGS) entry which is preliminary data.</text>
</comment>
<feature type="compositionally biased region" description="Basic and acidic residues" evidence="5">
    <location>
        <begin position="146"/>
        <end position="160"/>
    </location>
</feature>
<dbReference type="STRING" id="1182541.W9Y3I2"/>
<evidence type="ECO:0000256" key="1">
    <source>
        <dbReference type="ARBA" id="ARBA00004123"/>
    </source>
</evidence>
<feature type="compositionally biased region" description="Polar residues" evidence="5">
    <location>
        <begin position="1"/>
        <end position="12"/>
    </location>
</feature>
<dbReference type="PROSITE" id="PS51477">
    <property type="entry name" value="PAH"/>
    <property type="match status" value="1"/>
</dbReference>
<keyword evidence="3" id="KW-0479">Metal-binding</keyword>
<feature type="region of interest" description="Disordered" evidence="5">
    <location>
        <begin position="462"/>
        <end position="489"/>
    </location>
</feature>
<feature type="compositionally biased region" description="Basic and acidic residues" evidence="5">
    <location>
        <begin position="89"/>
        <end position="117"/>
    </location>
</feature>
<evidence type="ECO:0000256" key="5">
    <source>
        <dbReference type="SAM" id="MobiDB-lite"/>
    </source>
</evidence>
<dbReference type="SUPFAM" id="SSF57903">
    <property type="entry name" value="FYVE/PHD zinc finger"/>
    <property type="match status" value="1"/>
</dbReference>
<feature type="region of interest" description="Disordered" evidence="5">
    <location>
        <begin position="1445"/>
        <end position="1464"/>
    </location>
</feature>
<dbReference type="GO" id="GO:0006355">
    <property type="term" value="P:regulation of DNA-templated transcription"/>
    <property type="evidence" value="ECO:0007669"/>
    <property type="project" value="InterPro"/>
</dbReference>
<feature type="compositionally biased region" description="Polar residues" evidence="5">
    <location>
        <begin position="25"/>
        <end position="41"/>
    </location>
</feature>
<comment type="subcellular location">
    <subcellularLocation>
        <location evidence="1 4">Nucleus</location>
    </subcellularLocation>
</comment>